<gene>
    <name evidence="15" type="ORF">Sjap_024751</name>
</gene>
<evidence type="ECO:0000256" key="2">
    <source>
        <dbReference type="ARBA" id="ARBA00022692"/>
    </source>
</evidence>
<dbReference type="AlphaFoldDB" id="A0AAP0HLT5"/>
<keyword evidence="4" id="KW-0521">NADP</keyword>
<evidence type="ECO:0000313" key="16">
    <source>
        <dbReference type="Proteomes" id="UP001417504"/>
    </source>
</evidence>
<dbReference type="Pfam" id="PF10716">
    <property type="entry name" value="NdhL"/>
    <property type="match status" value="1"/>
</dbReference>
<keyword evidence="6" id="KW-1278">Translocase</keyword>
<dbReference type="GO" id="GO:0048038">
    <property type="term" value="F:quinone binding"/>
    <property type="evidence" value="ECO:0007669"/>
    <property type="project" value="UniProtKB-KW"/>
</dbReference>
<evidence type="ECO:0000256" key="1">
    <source>
        <dbReference type="ARBA" id="ARBA00004141"/>
    </source>
</evidence>
<evidence type="ECO:0000256" key="9">
    <source>
        <dbReference type="ARBA" id="ARBA00023078"/>
    </source>
</evidence>
<keyword evidence="2 14" id="KW-0812">Transmembrane</keyword>
<keyword evidence="10 14" id="KW-0472">Membrane</keyword>
<dbReference type="GO" id="GO:0016020">
    <property type="term" value="C:membrane"/>
    <property type="evidence" value="ECO:0007669"/>
    <property type="project" value="UniProtKB-SubCell"/>
</dbReference>
<keyword evidence="3" id="KW-0874">Quinone</keyword>
<comment type="catalytic activity">
    <reaction evidence="12">
        <text>a plastoquinone + NADH + (n+1) H(+)(in) = a plastoquinol + NAD(+) + n H(+)(out)</text>
        <dbReference type="Rhea" id="RHEA:42608"/>
        <dbReference type="Rhea" id="RHEA-COMP:9561"/>
        <dbReference type="Rhea" id="RHEA-COMP:9562"/>
        <dbReference type="ChEBI" id="CHEBI:15378"/>
        <dbReference type="ChEBI" id="CHEBI:17757"/>
        <dbReference type="ChEBI" id="CHEBI:57540"/>
        <dbReference type="ChEBI" id="CHEBI:57945"/>
        <dbReference type="ChEBI" id="CHEBI:62192"/>
    </reaction>
</comment>
<evidence type="ECO:0000256" key="10">
    <source>
        <dbReference type="ARBA" id="ARBA00023136"/>
    </source>
</evidence>
<evidence type="ECO:0000256" key="4">
    <source>
        <dbReference type="ARBA" id="ARBA00022857"/>
    </source>
</evidence>
<keyword evidence="9" id="KW-0793">Thylakoid</keyword>
<keyword evidence="7 14" id="KW-1133">Transmembrane helix</keyword>
<comment type="caution">
    <text evidence="15">The sequence shown here is derived from an EMBL/GenBank/DDBJ whole genome shotgun (WGS) entry which is preliminary data.</text>
</comment>
<dbReference type="EMBL" id="JBBNAE010000010">
    <property type="protein sequence ID" value="KAK9091574.1"/>
    <property type="molecule type" value="Genomic_DNA"/>
</dbReference>
<evidence type="ECO:0000256" key="8">
    <source>
        <dbReference type="ARBA" id="ARBA00023027"/>
    </source>
</evidence>
<evidence type="ECO:0000256" key="14">
    <source>
        <dbReference type="SAM" id="Phobius"/>
    </source>
</evidence>
<evidence type="ECO:0000256" key="12">
    <source>
        <dbReference type="ARBA" id="ARBA00048026"/>
    </source>
</evidence>
<keyword evidence="16" id="KW-1185">Reference proteome</keyword>
<keyword evidence="5" id="KW-0618">Plastoquinone</keyword>
<dbReference type="PANTHER" id="PTHR36727:SF2">
    <property type="entry name" value="NAD(P)H-QUINONE OXIDOREDUCTASE SUBUNIT L, CHLOROPLASTIC"/>
    <property type="match status" value="1"/>
</dbReference>
<organism evidence="15 16">
    <name type="scientific">Stephania japonica</name>
    <dbReference type="NCBI Taxonomy" id="461633"/>
    <lineage>
        <taxon>Eukaryota</taxon>
        <taxon>Viridiplantae</taxon>
        <taxon>Streptophyta</taxon>
        <taxon>Embryophyta</taxon>
        <taxon>Tracheophyta</taxon>
        <taxon>Spermatophyta</taxon>
        <taxon>Magnoliopsida</taxon>
        <taxon>Ranunculales</taxon>
        <taxon>Menispermaceae</taxon>
        <taxon>Menispermoideae</taxon>
        <taxon>Cissampelideae</taxon>
        <taxon>Stephania</taxon>
    </lineage>
</organism>
<evidence type="ECO:0000256" key="13">
    <source>
        <dbReference type="SAM" id="MobiDB-lite"/>
    </source>
</evidence>
<evidence type="ECO:0008006" key="17">
    <source>
        <dbReference type="Google" id="ProtNLM"/>
    </source>
</evidence>
<sequence length="182" mass="20870">MTCSFSVPSAKALPSLLHSSRRARSLSTNSKHSKQISCRSAEKQLHGDLSAKPANHTWLKKTELAVQIGVLLAAVEQPAMAVTGVNNEEDLKWVLIQWAIVAIFNLLVMPPVILNWLRLRWYKRGFFEMYLQFMFVFLFFPGLLLWAPFVNFRRLPRDPNMKYPWSTPQPKDSSFTDTTSSQ</sequence>
<dbReference type="PANTHER" id="PTHR36727">
    <property type="entry name" value="NAD(P)H-QUINONE OXIDOREDUCTASE SUBUNIT L, CHLOROPLASTIC"/>
    <property type="match status" value="1"/>
</dbReference>
<evidence type="ECO:0000256" key="7">
    <source>
        <dbReference type="ARBA" id="ARBA00022989"/>
    </source>
</evidence>
<keyword evidence="8" id="KW-0520">NAD</keyword>
<comment type="catalytic activity">
    <reaction evidence="11">
        <text>a plastoquinone + NADPH + (n+1) H(+)(in) = a plastoquinol + NADP(+) + n H(+)(out)</text>
        <dbReference type="Rhea" id="RHEA:42612"/>
        <dbReference type="Rhea" id="RHEA-COMP:9561"/>
        <dbReference type="Rhea" id="RHEA-COMP:9562"/>
        <dbReference type="ChEBI" id="CHEBI:15378"/>
        <dbReference type="ChEBI" id="CHEBI:17757"/>
        <dbReference type="ChEBI" id="CHEBI:57783"/>
        <dbReference type="ChEBI" id="CHEBI:58349"/>
        <dbReference type="ChEBI" id="CHEBI:62192"/>
    </reaction>
</comment>
<feature type="compositionally biased region" description="Polar residues" evidence="13">
    <location>
        <begin position="166"/>
        <end position="182"/>
    </location>
</feature>
<evidence type="ECO:0000256" key="6">
    <source>
        <dbReference type="ARBA" id="ARBA00022967"/>
    </source>
</evidence>
<reference evidence="15 16" key="1">
    <citation type="submission" date="2024-01" db="EMBL/GenBank/DDBJ databases">
        <title>Genome assemblies of Stephania.</title>
        <authorList>
            <person name="Yang L."/>
        </authorList>
    </citation>
    <scope>NUCLEOTIDE SEQUENCE [LARGE SCALE GENOMIC DNA]</scope>
    <source>
        <strain evidence="15">QJT</strain>
        <tissue evidence="15">Leaf</tissue>
    </source>
</reference>
<evidence type="ECO:0000256" key="11">
    <source>
        <dbReference type="ARBA" id="ARBA00047726"/>
    </source>
</evidence>
<evidence type="ECO:0000313" key="15">
    <source>
        <dbReference type="EMBL" id="KAK9091574.1"/>
    </source>
</evidence>
<name>A0AAP0HLT5_9MAGN</name>
<feature type="region of interest" description="Disordered" evidence="13">
    <location>
        <begin position="163"/>
        <end position="182"/>
    </location>
</feature>
<proteinExistence type="predicted"/>
<accession>A0AAP0HLT5</accession>
<dbReference type="Proteomes" id="UP001417504">
    <property type="component" value="Unassembled WGS sequence"/>
</dbReference>
<dbReference type="GO" id="GO:0016655">
    <property type="term" value="F:oxidoreductase activity, acting on NAD(P)H, quinone or similar compound as acceptor"/>
    <property type="evidence" value="ECO:0007669"/>
    <property type="project" value="InterPro"/>
</dbReference>
<evidence type="ECO:0000256" key="3">
    <source>
        <dbReference type="ARBA" id="ARBA00022719"/>
    </source>
</evidence>
<comment type="subcellular location">
    <subcellularLocation>
        <location evidence="1">Membrane</location>
        <topology evidence="1">Multi-pass membrane protein</topology>
    </subcellularLocation>
</comment>
<dbReference type="InterPro" id="IPR019654">
    <property type="entry name" value="NADH-quinone_OxRdatse_su_L"/>
</dbReference>
<protein>
    <recommendedName>
        <fullName evidence="17">NADH dehydrogenase-like complex L</fullName>
    </recommendedName>
</protein>
<evidence type="ECO:0000256" key="5">
    <source>
        <dbReference type="ARBA" id="ARBA00022957"/>
    </source>
</evidence>
<feature type="transmembrane region" description="Helical" evidence="14">
    <location>
        <begin position="129"/>
        <end position="149"/>
    </location>
</feature>
<feature type="transmembrane region" description="Helical" evidence="14">
    <location>
        <begin position="95"/>
        <end position="117"/>
    </location>
</feature>